<comment type="cofactor">
    <cofactor evidence="1">
        <name>pyridoxal 5'-phosphate</name>
        <dbReference type="ChEBI" id="CHEBI:597326"/>
    </cofactor>
</comment>
<dbReference type="STRING" id="1423726.FC07_GL000015"/>
<evidence type="ECO:0000313" key="13">
    <source>
        <dbReference type="EMBL" id="KRK40607.1"/>
    </source>
</evidence>
<keyword evidence="14" id="KW-1185">Reference proteome</keyword>
<sequence>MKVLWNDQVVERDTVKIDIEDRGYQFGDGLYEALQVYNGKMYMVKEHFERLQRCAKKIRMALPYPVEAIIANLNKLIAAEQIQNGVMYLQVTRGVEPRDHNLPEPGTIPGVLTANVTPIERLTQMQQAGLKTVVVPDQRWLHCDIKSLSLLGNLLSLDEARTQGYDDALLQRDGYFTEASASNLWFVVGDTIYTHEDGNLVLPGITKIKTLALARELGLTVKEEAFPVSRLAEATECFETNSVWEVVPVVAINGRQLTAGAGPITAQLQKAYIAAVNDFIEA</sequence>
<evidence type="ECO:0000256" key="4">
    <source>
        <dbReference type="ARBA" id="ARBA00012874"/>
    </source>
</evidence>
<dbReference type="EMBL" id="AZDA01000007">
    <property type="protein sequence ID" value="KRK40607.1"/>
    <property type="molecule type" value="Genomic_DNA"/>
</dbReference>
<comment type="subunit">
    <text evidence="3">Homodimer.</text>
</comment>
<dbReference type="SUPFAM" id="SSF56752">
    <property type="entry name" value="D-aminoacid aminotransferase-like PLP-dependent enzymes"/>
    <property type="match status" value="1"/>
</dbReference>
<accession>A0A0R1H2G8</accession>
<evidence type="ECO:0000256" key="6">
    <source>
        <dbReference type="ARBA" id="ARBA00022576"/>
    </source>
</evidence>
<dbReference type="InterPro" id="IPR050571">
    <property type="entry name" value="Class-IV_PLP-Dep_Aminotrnsfr"/>
</dbReference>
<evidence type="ECO:0000256" key="5">
    <source>
        <dbReference type="ARBA" id="ARBA00021779"/>
    </source>
</evidence>
<dbReference type="GO" id="GO:0008652">
    <property type="term" value="P:amino acid biosynthetic process"/>
    <property type="evidence" value="ECO:0007669"/>
    <property type="project" value="UniProtKB-ARBA"/>
</dbReference>
<evidence type="ECO:0000256" key="1">
    <source>
        <dbReference type="ARBA" id="ARBA00001933"/>
    </source>
</evidence>
<evidence type="ECO:0000256" key="12">
    <source>
        <dbReference type="ARBA" id="ARBA00047911"/>
    </source>
</evidence>
<dbReference type="GO" id="GO:0005829">
    <property type="term" value="C:cytosol"/>
    <property type="evidence" value="ECO:0007669"/>
    <property type="project" value="TreeGrafter"/>
</dbReference>
<comment type="similarity">
    <text evidence="2">Belongs to the class-IV pyridoxal-phosphate-dependent aminotransferase family.</text>
</comment>
<reference evidence="13 14" key="1">
    <citation type="journal article" date="2015" name="Genome Announc.">
        <title>Expanding the biotechnology potential of lactobacilli through comparative genomics of 213 strains and associated genera.</title>
        <authorList>
            <person name="Sun Z."/>
            <person name="Harris H.M."/>
            <person name="McCann A."/>
            <person name="Guo C."/>
            <person name="Argimon S."/>
            <person name="Zhang W."/>
            <person name="Yang X."/>
            <person name="Jeffery I.B."/>
            <person name="Cooney J.C."/>
            <person name="Kagawa T.F."/>
            <person name="Liu W."/>
            <person name="Song Y."/>
            <person name="Salvetti E."/>
            <person name="Wrobel A."/>
            <person name="Rasinkangas P."/>
            <person name="Parkhill J."/>
            <person name="Rea M.C."/>
            <person name="O'Sullivan O."/>
            <person name="Ritari J."/>
            <person name="Douillard F.P."/>
            <person name="Paul Ross R."/>
            <person name="Yang R."/>
            <person name="Briner A.E."/>
            <person name="Felis G.E."/>
            <person name="de Vos W.M."/>
            <person name="Barrangou R."/>
            <person name="Klaenhammer T.R."/>
            <person name="Caufield P.W."/>
            <person name="Cui Y."/>
            <person name="Zhang H."/>
            <person name="O'Toole P.W."/>
        </authorList>
    </citation>
    <scope>NUCLEOTIDE SEQUENCE [LARGE SCALE GENOMIC DNA]</scope>
    <source>
        <strain evidence="13 14">DSM 20003</strain>
    </source>
</reference>
<dbReference type="InterPro" id="IPR001544">
    <property type="entry name" value="Aminotrans_IV"/>
</dbReference>
<name>A0A0R1H2G8_9LACO</name>
<keyword evidence="7 13" id="KW-0808">Transferase</keyword>
<gene>
    <name evidence="13" type="ORF">FC07_GL000015</name>
</gene>
<dbReference type="Gene3D" id="3.20.10.10">
    <property type="entry name" value="D-amino Acid Aminotransferase, subunit A, domain 2"/>
    <property type="match status" value="1"/>
</dbReference>
<evidence type="ECO:0000256" key="7">
    <source>
        <dbReference type="ARBA" id="ARBA00022679"/>
    </source>
</evidence>
<dbReference type="Proteomes" id="UP000051461">
    <property type="component" value="Unassembled WGS sequence"/>
</dbReference>
<dbReference type="NCBIfam" id="TIGR01121">
    <property type="entry name" value="D_amino_aminoT"/>
    <property type="match status" value="1"/>
</dbReference>
<dbReference type="GO" id="GO:0030170">
    <property type="term" value="F:pyridoxal phosphate binding"/>
    <property type="evidence" value="ECO:0007669"/>
    <property type="project" value="InterPro"/>
</dbReference>
<evidence type="ECO:0000256" key="11">
    <source>
        <dbReference type="ARBA" id="ARBA00033391"/>
    </source>
</evidence>
<dbReference type="InterPro" id="IPR005784">
    <property type="entry name" value="D_amino_transT"/>
</dbReference>
<evidence type="ECO:0000256" key="9">
    <source>
        <dbReference type="ARBA" id="ARBA00030138"/>
    </source>
</evidence>
<evidence type="ECO:0000256" key="3">
    <source>
        <dbReference type="ARBA" id="ARBA00011738"/>
    </source>
</evidence>
<dbReference type="AlphaFoldDB" id="A0A0R1H2G8"/>
<keyword evidence="6 13" id="KW-0032">Aminotransferase</keyword>
<dbReference type="GO" id="GO:0046416">
    <property type="term" value="P:D-amino acid metabolic process"/>
    <property type="evidence" value="ECO:0007669"/>
    <property type="project" value="InterPro"/>
</dbReference>
<keyword evidence="8" id="KW-0663">Pyridoxal phosphate</keyword>
<dbReference type="Gene3D" id="3.30.470.10">
    <property type="match status" value="1"/>
</dbReference>
<dbReference type="FunFam" id="3.20.10.10:FF:000002">
    <property type="entry name" value="D-alanine aminotransferase"/>
    <property type="match status" value="1"/>
</dbReference>
<dbReference type="RefSeq" id="WP_057903419.1">
    <property type="nucleotide sequence ID" value="NZ_AZDA01000007.1"/>
</dbReference>
<evidence type="ECO:0000256" key="2">
    <source>
        <dbReference type="ARBA" id="ARBA00009320"/>
    </source>
</evidence>
<dbReference type="InterPro" id="IPR043131">
    <property type="entry name" value="BCAT-like_N"/>
</dbReference>
<evidence type="ECO:0000256" key="8">
    <source>
        <dbReference type="ARBA" id="ARBA00022898"/>
    </source>
</evidence>
<dbReference type="InterPro" id="IPR036038">
    <property type="entry name" value="Aminotransferase-like"/>
</dbReference>
<dbReference type="PANTHER" id="PTHR42743">
    <property type="entry name" value="AMINO-ACID AMINOTRANSFERASE"/>
    <property type="match status" value="1"/>
</dbReference>
<dbReference type="InterPro" id="IPR043132">
    <property type="entry name" value="BCAT-like_C"/>
</dbReference>
<comment type="caution">
    <text evidence="13">The sequence shown here is derived from an EMBL/GenBank/DDBJ whole genome shotgun (WGS) entry which is preliminary data.</text>
</comment>
<evidence type="ECO:0000256" key="10">
    <source>
        <dbReference type="ARBA" id="ARBA00033316"/>
    </source>
</evidence>
<dbReference type="PANTHER" id="PTHR42743:SF10">
    <property type="entry name" value="D-ALANINE AMINOTRANSFERASE"/>
    <property type="match status" value="1"/>
</dbReference>
<proteinExistence type="inferred from homology"/>
<dbReference type="EC" id="2.6.1.21" evidence="4"/>
<dbReference type="GO" id="GO:0047810">
    <property type="term" value="F:D-alanine-2-oxoglutarate aminotransferase activity"/>
    <property type="evidence" value="ECO:0007669"/>
    <property type="project" value="UniProtKB-EC"/>
</dbReference>
<evidence type="ECO:0000313" key="14">
    <source>
        <dbReference type="Proteomes" id="UP000051461"/>
    </source>
</evidence>
<dbReference type="Pfam" id="PF01063">
    <property type="entry name" value="Aminotran_4"/>
    <property type="match status" value="1"/>
</dbReference>
<comment type="catalytic activity">
    <reaction evidence="12">
        <text>D-alanine + 2-oxoglutarate = D-glutamate + pyruvate</text>
        <dbReference type="Rhea" id="RHEA:15869"/>
        <dbReference type="ChEBI" id="CHEBI:15361"/>
        <dbReference type="ChEBI" id="CHEBI:16810"/>
        <dbReference type="ChEBI" id="CHEBI:29986"/>
        <dbReference type="ChEBI" id="CHEBI:57416"/>
        <dbReference type="EC" id="2.6.1.21"/>
    </reaction>
</comment>
<dbReference type="FunFam" id="3.30.470.10:FF:000009">
    <property type="entry name" value="D-alanine aminotransferase"/>
    <property type="match status" value="1"/>
</dbReference>
<protein>
    <recommendedName>
        <fullName evidence="5">D-alanine aminotransferase</fullName>
        <ecNumber evidence="4">2.6.1.21</ecNumber>
    </recommendedName>
    <alternativeName>
        <fullName evidence="11">D-amino acid aminotransferase</fullName>
    </alternativeName>
    <alternativeName>
        <fullName evidence="9">D-amino acid transaminase</fullName>
    </alternativeName>
    <alternativeName>
        <fullName evidence="10">D-aspartate aminotransferase</fullName>
    </alternativeName>
</protein>
<dbReference type="GO" id="GO:0046394">
    <property type="term" value="P:carboxylic acid biosynthetic process"/>
    <property type="evidence" value="ECO:0007669"/>
    <property type="project" value="UniProtKB-ARBA"/>
</dbReference>
<dbReference type="PATRIC" id="fig|1423726.3.peg.15"/>
<organism evidence="13 14">
    <name type="scientific">Loigolactobacillus bifermentans DSM 20003</name>
    <dbReference type="NCBI Taxonomy" id="1423726"/>
    <lineage>
        <taxon>Bacteria</taxon>
        <taxon>Bacillati</taxon>
        <taxon>Bacillota</taxon>
        <taxon>Bacilli</taxon>
        <taxon>Lactobacillales</taxon>
        <taxon>Lactobacillaceae</taxon>
        <taxon>Loigolactobacillus</taxon>
    </lineage>
</organism>
<dbReference type="OrthoDB" id="9805628at2"/>